<evidence type="ECO:0000256" key="5">
    <source>
        <dbReference type="SAM" id="Phobius"/>
    </source>
</evidence>
<dbReference type="Pfam" id="PF16016">
    <property type="entry name" value="VASt"/>
    <property type="match status" value="1"/>
</dbReference>
<evidence type="ECO:0000313" key="9">
    <source>
        <dbReference type="Proteomes" id="UP000094285"/>
    </source>
</evidence>
<dbReference type="CDD" id="cd07609">
    <property type="entry name" value="BAR_SIP3_fungi"/>
    <property type="match status" value="1"/>
</dbReference>
<dbReference type="InterPro" id="IPR039463">
    <property type="entry name" value="Sip3/Lam1_BAR"/>
</dbReference>
<comment type="subcellular location">
    <subcellularLocation>
        <location evidence="1">Membrane</location>
    </subcellularLocation>
</comment>
<dbReference type="RefSeq" id="XP_020065452.1">
    <property type="nucleotide sequence ID" value="XM_020209714.1"/>
</dbReference>
<feature type="domain" description="VASt" evidence="7">
    <location>
        <begin position="767"/>
        <end position="932"/>
    </location>
</feature>
<dbReference type="Gene3D" id="1.20.1270.60">
    <property type="entry name" value="Arfaptin homology (AH) domain/BAR domain"/>
    <property type="match status" value="1"/>
</dbReference>
<name>A0A1E4SLF8_9ASCO</name>
<keyword evidence="2 5" id="KW-0812">Transmembrane</keyword>
<dbReference type="STRING" id="984487.A0A1E4SLF8"/>
<dbReference type="InterPro" id="IPR001849">
    <property type="entry name" value="PH_domain"/>
</dbReference>
<dbReference type="GO" id="GO:0016020">
    <property type="term" value="C:membrane"/>
    <property type="evidence" value="ECO:0007669"/>
    <property type="project" value="UniProtKB-SubCell"/>
</dbReference>
<keyword evidence="3 5" id="KW-1133">Transmembrane helix</keyword>
<evidence type="ECO:0000256" key="4">
    <source>
        <dbReference type="ARBA" id="ARBA00023136"/>
    </source>
</evidence>
<dbReference type="InterPro" id="IPR042067">
    <property type="entry name" value="Sip3_PH"/>
</dbReference>
<dbReference type="PROSITE" id="PS50003">
    <property type="entry name" value="PH_DOMAIN"/>
    <property type="match status" value="1"/>
</dbReference>
<proteinExistence type="predicted"/>
<dbReference type="PROSITE" id="PS51778">
    <property type="entry name" value="VAST"/>
    <property type="match status" value="1"/>
</dbReference>
<dbReference type="PANTHER" id="PTHR14248">
    <property type="entry name" value="CYCLIN Y, ISOFORM A"/>
    <property type="match status" value="1"/>
</dbReference>
<dbReference type="SUPFAM" id="SSF50729">
    <property type="entry name" value="PH domain-like"/>
    <property type="match status" value="1"/>
</dbReference>
<feature type="transmembrane region" description="Helical" evidence="5">
    <location>
        <begin position="1013"/>
        <end position="1032"/>
    </location>
</feature>
<dbReference type="AlphaFoldDB" id="A0A1E4SLF8"/>
<sequence length="1228" mass="142203">MNSDSDAFTTYDPKKANPQYKQFKLISVNFKEAALDSPSFRAGINHLDNQISKIERWLLALVSSVKKIPKYAKELQTYCNSFLEHLVPSFLQDGLIDQEYTMQSLQTTLQGLKALWSINLSALNVNSYIIDNLNLIVSKNVSQYKEIRKNFDVYQEKHDRYLELYLATPKTKDAASIMEDAKEFFQVRKDYIHASLDLVVEVATLGNLLDKVLVGLSSDLWKNKRSAFTSGSNASFIKESWLKINRIRGWCDSYSLAIEKLGGDMVLARNQVEESSTHQFQPSSDPNQYKSSLINQKMLDSIDERGVEKHGYLFMKTWTERSSKPIWVRRWAFIKGGVFGLLVLSPSKTFVQETDKIGILLCNVRYTPNEDRRFCFELKTSDLTVVFQAETLIELKSWLKVFQNERNQILQSARENSDSDLFNIASGRYPPIVTEFSSTLQTTMDRELTSSRIAHHSTGQIITPSNLAKHIEKNDKLFSKYVYSQILQIKPPFITDTTKSSILSYSLVKPTHVPTALTANMWGSVNWGIYYLHSAIQDEKAMEPYLIQEDTELIQQQQQRRDGGLFYPNYYPKELIPLDIQMRALFETVIQPGEYCLISYRCIWSANSKQELSGRCFITLNHAYFYMQALGFVTLFKGYVGNMISVEYKLQKQFDLVKMYTIAGVIKMKLFLDDGKAMKLKVNYLIDNKVSDKPKLTREILQAFNKIDEQLEKEKIQQEQYDSNEVEEKDLSSQLTGAPNLTGILKSSSLVKASSKTTSYRTDFTKDYRLIKERRYAVPPKAIFHALLGDNSTILNEQLSFGRVESIIKKPWISTPEGVLKRTFNTIAAYNKKRWVVQISQAIDELHDDEYYVFSHTRSNFKFLIGSVFNVEYKFVMLRTAGDQTRLYSYVRRNYFGTLIFNPFVDWISQTVAANRDFHFNDLLKSSFRELGTHGTVVKSIYIYGKLSHTDDSEEEKDEEQIAKNPPIMRVSFFYVIKVFTKRVMFRIINFLLQLIQIIINAGVLLFRSLRMQTVLLLIIFVSAVFNLFLMGKTTQSYWSVRRANNIAYELLTNDPLMLQRAIYLKDTEELLERGKHDFYTRIKEVTPNLNHLNQLQNSKSCFETFKNNSFVINYKDSTDWDNVYGDDETRNVAKDLKKAHQDVGIRRHKLMVELEILSLIEELIAKAEWRNWLMSEVQRCDYVESTIVSRLVYPNEEGEVESLGDGIDSLLDYCQNCKEEFNNIDLI</sequence>
<dbReference type="Pfam" id="PF16746">
    <property type="entry name" value="BAR_3"/>
    <property type="match status" value="1"/>
</dbReference>
<evidence type="ECO:0000259" key="7">
    <source>
        <dbReference type="PROSITE" id="PS51778"/>
    </source>
</evidence>
<dbReference type="InterPro" id="IPR027267">
    <property type="entry name" value="AH/BAR_dom_sf"/>
</dbReference>
<dbReference type="GO" id="GO:0005737">
    <property type="term" value="C:cytoplasm"/>
    <property type="evidence" value="ECO:0007669"/>
    <property type="project" value="InterPro"/>
</dbReference>
<evidence type="ECO:0000256" key="1">
    <source>
        <dbReference type="ARBA" id="ARBA00004370"/>
    </source>
</evidence>
<dbReference type="Pfam" id="PF00169">
    <property type="entry name" value="PH"/>
    <property type="match status" value="1"/>
</dbReference>
<gene>
    <name evidence="8" type="ORF">CANTADRAFT_49497</name>
</gene>
<dbReference type="InterPro" id="IPR011993">
    <property type="entry name" value="PH-like_dom_sf"/>
</dbReference>
<feature type="domain" description="PH" evidence="6">
    <location>
        <begin position="306"/>
        <end position="407"/>
    </location>
</feature>
<dbReference type="OrthoDB" id="10070851at2759"/>
<dbReference type="SMART" id="SM00233">
    <property type="entry name" value="PH"/>
    <property type="match status" value="1"/>
</dbReference>
<accession>A0A1E4SLF8</accession>
<feature type="transmembrane region" description="Helical" evidence="5">
    <location>
        <begin position="988"/>
        <end position="1007"/>
    </location>
</feature>
<evidence type="ECO:0000256" key="3">
    <source>
        <dbReference type="ARBA" id="ARBA00022989"/>
    </source>
</evidence>
<dbReference type="InterPro" id="IPR031968">
    <property type="entry name" value="VASt"/>
</dbReference>
<dbReference type="CDD" id="cd13280">
    <property type="entry name" value="PH_SIP3"/>
    <property type="match status" value="1"/>
</dbReference>
<dbReference type="EMBL" id="KV453911">
    <property type="protein sequence ID" value="ODV80330.1"/>
    <property type="molecule type" value="Genomic_DNA"/>
</dbReference>
<organism evidence="8 9">
    <name type="scientific">Suhomyces tanzawaensis NRRL Y-17324</name>
    <dbReference type="NCBI Taxonomy" id="984487"/>
    <lineage>
        <taxon>Eukaryota</taxon>
        <taxon>Fungi</taxon>
        <taxon>Dikarya</taxon>
        <taxon>Ascomycota</taxon>
        <taxon>Saccharomycotina</taxon>
        <taxon>Pichiomycetes</taxon>
        <taxon>Debaryomycetaceae</taxon>
        <taxon>Suhomyces</taxon>
    </lineage>
</organism>
<dbReference type="InterPro" id="IPR004148">
    <property type="entry name" value="BAR_dom"/>
</dbReference>
<dbReference type="Proteomes" id="UP000094285">
    <property type="component" value="Unassembled WGS sequence"/>
</dbReference>
<dbReference type="SUPFAM" id="SSF103657">
    <property type="entry name" value="BAR/IMD domain-like"/>
    <property type="match status" value="1"/>
</dbReference>
<evidence type="ECO:0000259" key="6">
    <source>
        <dbReference type="PROSITE" id="PS50003"/>
    </source>
</evidence>
<keyword evidence="4 5" id="KW-0472">Membrane</keyword>
<protein>
    <submittedName>
        <fullName evidence="8">Snf1p protein-interacting protein</fullName>
    </submittedName>
</protein>
<dbReference type="Gene3D" id="2.30.29.30">
    <property type="entry name" value="Pleckstrin-homology domain (PH domain)/Phosphotyrosine-binding domain (PTB)"/>
    <property type="match status" value="1"/>
</dbReference>
<reference evidence="9" key="1">
    <citation type="submission" date="2016-05" db="EMBL/GenBank/DDBJ databases">
        <title>Comparative genomics of biotechnologically important yeasts.</title>
        <authorList>
            <consortium name="DOE Joint Genome Institute"/>
            <person name="Riley R."/>
            <person name="Haridas S."/>
            <person name="Wolfe K.H."/>
            <person name="Lopes M.R."/>
            <person name="Hittinger C.T."/>
            <person name="Goker M."/>
            <person name="Salamov A."/>
            <person name="Wisecaver J."/>
            <person name="Long T.M."/>
            <person name="Aerts A.L."/>
            <person name="Barry K."/>
            <person name="Choi C."/>
            <person name="Clum A."/>
            <person name="Coughlan A.Y."/>
            <person name="Deshpande S."/>
            <person name="Douglass A.P."/>
            <person name="Hanson S.J."/>
            <person name="Klenk H.-P."/>
            <person name="Labutti K."/>
            <person name="Lapidus A."/>
            <person name="Lindquist E."/>
            <person name="Lipzen A."/>
            <person name="Meier-Kolthoff J.P."/>
            <person name="Ohm R.A."/>
            <person name="Otillar R.P."/>
            <person name="Pangilinan J."/>
            <person name="Peng Y."/>
            <person name="Rokas A."/>
            <person name="Rosa C.A."/>
            <person name="Scheuner C."/>
            <person name="Sibirny A.A."/>
            <person name="Slot J.C."/>
            <person name="Stielow J.B."/>
            <person name="Sun H."/>
            <person name="Kurtzman C.P."/>
            <person name="Blackwell M."/>
            <person name="Grigoriev I.V."/>
            <person name="Jeffries T.W."/>
        </authorList>
    </citation>
    <scope>NUCLEOTIDE SEQUENCE [LARGE SCALE GENOMIC DNA]</scope>
    <source>
        <strain evidence="9">NRRL Y-17324</strain>
    </source>
</reference>
<evidence type="ECO:0000313" key="8">
    <source>
        <dbReference type="EMBL" id="ODV80330.1"/>
    </source>
</evidence>
<dbReference type="GeneID" id="30983850"/>
<keyword evidence="9" id="KW-1185">Reference proteome</keyword>
<evidence type="ECO:0000256" key="2">
    <source>
        <dbReference type="ARBA" id="ARBA00022692"/>
    </source>
</evidence>